<keyword evidence="3" id="KW-1185">Reference proteome</keyword>
<dbReference type="AlphaFoldDB" id="E4RXH8"/>
<dbReference type="KEGG" id="lby:Lbys_1500"/>
<feature type="chain" id="PRO_5003188528" description="Outer membrane protein beta-barrel domain-containing protein" evidence="1">
    <location>
        <begin position="17"/>
        <end position="180"/>
    </location>
</feature>
<evidence type="ECO:0000313" key="3">
    <source>
        <dbReference type="Proteomes" id="UP000007435"/>
    </source>
</evidence>
<organism evidence="2 3">
    <name type="scientific">Leadbetterella byssophila (strain DSM 17132 / JCM 16389 / KACC 11308 / NBRC 106382 / 4M15)</name>
    <dbReference type="NCBI Taxonomy" id="649349"/>
    <lineage>
        <taxon>Bacteria</taxon>
        <taxon>Pseudomonadati</taxon>
        <taxon>Bacteroidota</taxon>
        <taxon>Cytophagia</taxon>
        <taxon>Cytophagales</taxon>
        <taxon>Leadbetterellaceae</taxon>
        <taxon>Leadbetterella</taxon>
    </lineage>
</organism>
<sequence>MKKLFFCLLISTGLMAQSNAIRFSPIGVNEIGATVGLTYERFLSQKLSLVFPLDVVFRQHDNYWNGDQLSSPAYFYFTPGFKFYPASVDRPVKYAIGANAVIGAGQRYYSVDNHYNSPYLKANNTRLGIMVTNYVNFDITSRFTMGINFGLGLLYVDQSKYKNNDLNGTVQLGTNFGFKF</sequence>
<dbReference type="OrthoDB" id="937962at2"/>
<reference evidence="2 3" key="2">
    <citation type="journal article" date="2011" name="Stand. Genomic Sci.">
        <title>Complete genome sequence of Leadbetterella byssophila type strain (4M15).</title>
        <authorList>
            <person name="Abt B."/>
            <person name="Teshima H."/>
            <person name="Lucas S."/>
            <person name="Lapidus A."/>
            <person name="Del Rio T.G."/>
            <person name="Nolan M."/>
            <person name="Tice H."/>
            <person name="Cheng J.F."/>
            <person name="Pitluck S."/>
            <person name="Liolios K."/>
            <person name="Pagani I."/>
            <person name="Ivanova N."/>
            <person name="Mavromatis K."/>
            <person name="Pati A."/>
            <person name="Tapia R."/>
            <person name="Han C."/>
            <person name="Goodwin L."/>
            <person name="Chen A."/>
            <person name="Palaniappan K."/>
            <person name="Land M."/>
            <person name="Hauser L."/>
            <person name="Chang Y.J."/>
            <person name="Jeffries C.D."/>
            <person name="Rohde M."/>
            <person name="Goker M."/>
            <person name="Tindall B.J."/>
            <person name="Detter J.C."/>
            <person name="Woyke T."/>
            <person name="Bristow J."/>
            <person name="Eisen J.A."/>
            <person name="Markowitz V."/>
            <person name="Hugenholtz P."/>
            <person name="Klenk H.P."/>
            <person name="Kyrpides N.C."/>
        </authorList>
    </citation>
    <scope>NUCLEOTIDE SEQUENCE [LARGE SCALE GENOMIC DNA]</scope>
    <source>
        <strain evidence="3">DSM 17132 / JCM 16389 / KACC 11308 / NBRC 106382 / 4M15</strain>
    </source>
</reference>
<evidence type="ECO:0000313" key="2">
    <source>
        <dbReference type="EMBL" id="ADQ17213.1"/>
    </source>
</evidence>
<name>E4RXH8_LEAB4</name>
<proteinExistence type="predicted"/>
<accession>E4RXH8</accession>
<dbReference type="EMBL" id="CP002305">
    <property type="protein sequence ID" value="ADQ17213.1"/>
    <property type="molecule type" value="Genomic_DNA"/>
</dbReference>
<keyword evidence="1" id="KW-0732">Signal</keyword>
<feature type="signal peptide" evidence="1">
    <location>
        <begin position="1"/>
        <end position="16"/>
    </location>
</feature>
<dbReference type="eggNOG" id="ENOG502ZKPA">
    <property type="taxonomic scope" value="Bacteria"/>
</dbReference>
<dbReference type="HOGENOM" id="CLU_1494475_0_0_10"/>
<evidence type="ECO:0008006" key="4">
    <source>
        <dbReference type="Google" id="ProtNLM"/>
    </source>
</evidence>
<gene>
    <name evidence="2" type="ordered locus">Lbys_1500</name>
</gene>
<dbReference type="Proteomes" id="UP000007435">
    <property type="component" value="Chromosome"/>
</dbReference>
<dbReference type="RefSeq" id="WP_013408262.1">
    <property type="nucleotide sequence ID" value="NC_014655.1"/>
</dbReference>
<reference key="1">
    <citation type="submission" date="2010-11" db="EMBL/GenBank/DDBJ databases">
        <title>The complete genome of Leadbetterella byssophila DSM 17132.</title>
        <authorList>
            <consortium name="US DOE Joint Genome Institute (JGI-PGF)"/>
            <person name="Lucas S."/>
            <person name="Copeland A."/>
            <person name="Lapidus A."/>
            <person name="Glavina del Rio T."/>
            <person name="Dalin E."/>
            <person name="Tice H."/>
            <person name="Bruce D."/>
            <person name="Goodwin L."/>
            <person name="Pitluck S."/>
            <person name="Kyrpides N."/>
            <person name="Mavromatis K."/>
            <person name="Ivanova N."/>
            <person name="Teshima H."/>
            <person name="Brettin T."/>
            <person name="Detter J.C."/>
            <person name="Han C."/>
            <person name="Tapia R."/>
            <person name="Land M."/>
            <person name="Hauser L."/>
            <person name="Markowitz V."/>
            <person name="Cheng J.-F."/>
            <person name="Hugenholtz P."/>
            <person name="Woyke T."/>
            <person name="Wu D."/>
            <person name="Tindall B."/>
            <person name="Pomrenke H.G."/>
            <person name="Brambilla E."/>
            <person name="Klenk H.-P."/>
            <person name="Eisen J.A."/>
        </authorList>
    </citation>
    <scope>NUCLEOTIDE SEQUENCE [LARGE SCALE GENOMIC DNA]</scope>
    <source>
        <strain>DSM 17132</strain>
    </source>
</reference>
<protein>
    <recommendedName>
        <fullName evidence="4">Outer membrane protein beta-barrel domain-containing protein</fullName>
    </recommendedName>
</protein>
<dbReference type="STRING" id="649349.Lbys_1500"/>
<evidence type="ECO:0000256" key="1">
    <source>
        <dbReference type="SAM" id="SignalP"/>
    </source>
</evidence>